<evidence type="ECO:0000313" key="3">
    <source>
        <dbReference type="EMBL" id="BBZ77458.1"/>
    </source>
</evidence>
<dbReference type="InterPro" id="IPR018146">
    <property type="entry name" value="Glyoxalase_1_CS"/>
</dbReference>
<accession>A0A6N4WAA3</accession>
<keyword evidence="1" id="KW-0479">Metal-binding</keyword>
<dbReference type="GO" id="GO:0004493">
    <property type="term" value="F:methylmalonyl-CoA epimerase activity"/>
    <property type="evidence" value="ECO:0007669"/>
    <property type="project" value="TreeGrafter"/>
</dbReference>
<dbReference type="KEGG" id="many:MANY_27950"/>
<dbReference type="Proteomes" id="UP000467249">
    <property type="component" value="Chromosome"/>
</dbReference>
<dbReference type="InterPro" id="IPR051785">
    <property type="entry name" value="MMCE/EMCE_epimerase"/>
</dbReference>
<dbReference type="PROSITE" id="PS51819">
    <property type="entry name" value="VOC"/>
    <property type="match status" value="1"/>
</dbReference>
<dbReference type="GO" id="GO:0004462">
    <property type="term" value="F:lactoylglutathione lyase activity"/>
    <property type="evidence" value="ECO:0007669"/>
    <property type="project" value="InterPro"/>
</dbReference>
<dbReference type="RefSeq" id="WP_163804772.1">
    <property type="nucleotide sequence ID" value="NZ_AP022620.1"/>
</dbReference>
<reference evidence="3 4" key="1">
    <citation type="journal article" date="2019" name="Emerg. Microbes Infect.">
        <title>Comprehensive subspecies identification of 175 nontuberculous mycobacteria species based on 7547 genomic profiles.</title>
        <authorList>
            <person name="Matsumoto Y."/>
            <person name="Kinjo T."/>
            <person name="Motooka D."/>
            <person name="Nabeya D."/>
            <person name="Jung N."/>
            <person name="Uechi K."/>
            <person name="Horii T."/>
            <person name="Iida T."/>
            <person name="Fujita J."/>
            <person name="Nakamura S."/>
        </authorList>
    </citation>
    <scope>NUCLEOTIDE SEQUENCE [LARGE SCALE GENOMIC DNA]</scope>
    <source>
        <strain evidence="3 4">JCM 30275</strain>
    </source>
</reference>
<dbReference type="PROSITE" id="PS00934">
    <property type="entry name" value="GLYOXALASE_I_1"/>
    <property type="match status" value="1"/>
</dbReference>
<name>A0A6N4WAA3_9MYCO</name>
<evidence type="ECO:0000313" key="4">
    <source>
        <dbReference type="Proteomes" id="UP000467249"/>
    </source>
</evidence>
<evidence type="ECO:0000259" key="2">
    <source>
        <dbReference type="PROSITE" id="PS51819"/>
    </source>
</evidence>
<sequence length="165" mass="18002">MIQGFSHIGVCVSDLDRSVCFYTEVFGFVVLYRLDFENNEVAATMEQEGKFRSAMLLRDDIRIELLQWVDVATTGSGERKPMTERGLTHLSFRVEDVDGLTEAILAAGGTFLESTRTVLGDVVDPTSGRFIYLTDPDGTRIELMQNVPDLSGISATDIAAAAASG</sequence>
<protein>
    <submittedName>
        <fullName evidence="3">Lactoylglutathione lyase</fullName>
    </submittedName>
</protein>
<dbReference type="Gene3D" id="3.10.180.10">
    <property type="entry name" value="2,3-Dihydroxybiphenyl 1,2-Dioxygenase, domain 1"/>
    <property type="match status" value="1"/>
</dbReference>
<keyword evidence="4" id="KW-1185">Reference proteome</keyword>
<dbReference type="SUPFAM" id="SSF54593">
    <property type="entry name" value="Glyoxalase/Bleomycin resistance protein/Dihydroxybiphenyl dioxygenase"/>
    <property type="match status" value="1"/>
</dbReference>
<dbReference type="PANTHER" id="PTHR43048:SF3">
    <property type="entry name" value="METHYLMALONYL-COA EPIMERASE, MITOCHONDRIAL"/>
    <property type="match status" value="1"/>
</dbReference>
<dbReference type="AlphaFoldDB" id="A0A6N4WAA3"/>
<gene>
    <name evidence="3" type="ORF">MANY_27950</name>
</gene>
<proteinExistence type="predicted"/>
<dbReference type="EMBL" id="AP022620">
    <property type="protein sequence ID" value="BBZ77458.1"/>
    <property type="molecule type" value="Genomic_DNA"/>
</dbReference>
<dbReference type="GO" id="GO:0046872">
    <property type="term" value="F:metal ion binding"/>
    <property type="evidence" value="ECO:0007669"/>
    <property type="project" value="UniProtKB-KW"/>
</dbReference>
<dbReference type="PANTHER" id="PTHR43048">
    <property type="entry name" value="METHYLMALONYL-COA EPIMERASE"/>
    <property type="match status" value="1"/>
</dbReference>
<evidence type="ECO:0000256" key="1">
    <source>
        <dbReference type="ARBA" id="ARBA00022723"/>
    </source>
</evidence>
<dbReference type="InterPro" id="IPR037523">
    <property type="entry name" value="VOC_core"/>
</dbReference>
<dbReference type="InterPro" id="IPR029068">
    <property type="entry name" value="Glyas_Bleomycin-R_OHBP_Dase"/>
</dbReference>
<dbReference type="InterPro" id="IPR004360">
    <property type="entry name" value="Glyas_Fos-R_dOase_dom"/>
</dbReference>
<feature type="domain" description="VOC" evidence="2">
    <location>
        <begin position="4"/>
        <end position="146"/>
    </location>
</feature>
<dbReference type="GO" id="GO:0046491">
    <property type="term" value="P:L-methylmalonyl-CoA metabolic process"/>
    <property type="evidence" value="ECO:0007669"/>
    <property type="project" value="TreeGrafter"/>
</dbReference>
<dbReference type="Pfam" id="PF00903">
    <property type="entry name" value="Glyoxalase"/>
    <property type="match status" value="1"/>
</dbReference>
<organism evidence="3 4">
    <name type="scientific">Mycolicibacterium anyangense</name>
    <dbReference type="NCBI Taxonomy" id="1431246"/>
    <lineage>
        <taxon>Bacteria</taxon>
        <taxon>Bacillati</taxon>
        <taxon>Actinomycetota</taxon>
        <taxon>Actinomycetes</taxon>
        <taxon>Mycobacteriales</taxon>
        <taxon>Mycobacteriaceae</taxon>
        <taxon>Mycolicibacterium</taxon>
    </lineage>
</organism>
<keyword evidence="3" id="KW-0456">Lyase</keyword>